<feature type="region of interest" description="Disordered" evidence="1">
    <location>
        <begin position="209"/>
        <end position="293"/>
    </location>
</feature>
<dbReference type="EMBL" id="AWVF01000172">
    <property type="protein sequence ID" value="ERJ96320.1"/>
    <property type="molecule type" value="Genomic_DNA"/>
</dbReference>
<name>U2KW56_9FIRM</name>
<accession>U2KW56</accession>
<dbReference type="HOGENOM" id="CLU_857625_0_0_9"/>
<feature type="chain" id="PRO_5038440055" description="LPXTG-motif protein cell wall anchor domain protein" evidence="3">
    <location>
        <begin position="46"/>
        <end position="324"/>
    </location>
</feature>
<organism evidence="4 5">
    <name type="scientific">Ruminococcus callidus ATCC 27760</name>
    <dbReference type="NCBI Taxonomy" id="411473"/>
    <lineage>
        <taxon>Bacteria</taxon>
        <taxon>Bacillati</taxon>
        <taxon>Bacillota</taxon>
        <taxon>Clostridia</taxon>
        <taxon>Eubacteriales</taxon>
        <taxon>Oscillospiraceae</taxon>
        <taxon>Ruminococcus</taxon>
    </lineage>
</organism>
<dbReference type="Proteomes" id="UP000016662">
    <property type="component" value="Unassembled WGS sequence"/>
</dbReference>
<evidence type="ECO:0000256" key="1">
    <source>
        <dbReference type="SAM" id="MobiDB-lite"/>
    </source>
</evidence>
<dbReference type="STRING" id="411473.RUMCAL_01316"/>
<proteinExistence type="predicted"/>
<feature type="compositionally biased region" description="Low complexity" evidence="1">
    <location>
        <begin position="263"/>
        <end position="292"/>
    </location>
</feature>
<feature type="signal peptide" evidence="3">
    <location>
        <begin position="1"/>
        <end position="45"/>
    </location>
</feature>
<evidence type="ECO:0008006" key="6">
    <source>
        <dbReference type="Google" id="ProtNLM"/>
    </source>
</evidence>
<evidence type="ECO:0000256" key="2">
    <source>
        <dbReference type="SAM" id="Phobius"/>
    </source>
</evidence>
<dbReference type="PATRIC" id="fig|411473.3.peg.1072"/>
<comment type="caution">
    <text evidence="4">The sequence shown here is derived from an EMBL/GenBank/DDBJ whole genome shotgun (WGS) entry which is preliminary data.</text>
</comment>
<keyword evidence="5" id="KW-1185">Reference proteome</keyword>
<keyword evidence="2" id="KW-0812">Transmembrane</keyword>
<evidence type="ECO:0000313" key="4">
    <source>
        <dbReference type="EMBL" id="ERJ96320.1"/>
    </source>
</evidence>
<reference evidence="4 5" key="1">
    <citation type="submission" date="2013-07" db="EMBL/GenBank/DDBJ databases">
        <authorList>
            <person name="Weinstock G."/>
            <person name="Sodergren E."/>
            <person name="Wylie T."/>
            <person name="Fulton L."/>
            <person name="Fulton R."/>
            <person name="Fronick C."/>
            <person name="O'Laughlin M."/>
            <person name="Godfrey J."/>
            <person name="Miner T."/>
            <person name="Herter B."/>
            <person name="Appelbaum E."/>
            <person name="Cordes M."/>
            <person name="Lek S."/>
            <person name="Wollam A."/>
            <person name="Pepin K.H."/>
            <person name="Palsikar V.B."/>
            <person name="Mitreva M."/>
            <person name="Wilson R.K."/>
        </authorList>
    </citation>
    <scope>NUCLEOTIDE SEQUENCE [LARGE SCALE GENOMIC DNA]</scope>
    <source>
        <strain evidence="4 5">ATCC 27760</strain>
    </source>
</reference>
<protein>
    <recommendedName>
        <fullName evidence="6">LPXTG-motif protein cell wall anchor domain protein</fullName>
    </recommendedName>
</protein>
<dbReference type="AlphaFoldDB" id="U2KW56"/>
<gene>
    <name evidence="4" type="ORF">RUMCAL_01316</name>
</gene>
<keyword evidence="2" id="KW-0472">Membrane</keyword>
<feature type="compositionally biased region" description="Polar residues" evidence="1">
    <location>
        <begin position="213"/>
        <end position="236"/>
    </location>
</feature>
<feature type="compositionally biased region" description="Gly residues" evidence="1">
    <location>
        <begin position="251"/>
        <end position="262"/>
    </location>
</feature>
<feature type="compositionally biased region" description="Low complexity" evidence="1">
    <location>
        <begin position="237"/>
        <end position="250"/>
    </location>
</feature>
<feature type="transmembrane region" description="Helical" evidence="2">
    <location>
        <begin position="297"/>
        <end position="319"/>
    </location>
</feature>
<keyword evidence="3" id="KW-0732">Signal</keyword>
<evidence type="ECO:0000313" key="5">
    <source>
        <dbReference type="Proteomes" id="UP000016662"/>
    </source>
</evidence>
<keyword evidence="2" id="KW-1133">Transmembrane helix</keyword>
<sequence>MKRIAWQCVNKEELTMKFMKKIMAAVAASAVAAVSVVGASLSAYALQPATGAPYTVYMAVSAGSEQQWNPGEMATTTDASIDKDGDYSCSVTFEKGSATIEYLSLDSNINVYSFVEEGGDPFKDGTAKIKINSIEIKHTDGSTGTIAMRESATSLRTADDGKCLRYSILDNWGSSTHENNIDKDLSSAGGLGEGDTLVVNFNISGIEAGGGTATTDPASTTEAPQNTDPNGTTADPSKTTAAGETTTTAAGGNGGSSNGSNGGSSNSGNNSSSGGSSSSNSSKSGTNNAKTSQTGDFGIAAVALGAVATAALGVGAYTITRKKK</sequence>
<evidence type="ECO:0000256" key="3">
    <source>
        <dbReference type="SAM" id="SignalP"/>
    </source>
</evidence>